<sequence length="74" mass="8943">MLQTLDQMNYSNKNITGLLFQSESLGVVRFGEVWTESMQWTIHRRFQAVEKGDFYNCHRIKIWSKIQILMAWWC</sequence>
<accession>A0A0E0Q8A1</accession>
<organism evidence="1 2">
    <name type="scientific">Oryza rufipogon</name>
    <name type="common">Brownbeard rice</name>
    <name type="synonym">Asian wild rice</name>
    <dbReference type="NCBI Taxonomy" id="4529"/>
    <lineage>
        <taxon>Eukaryota</taxon>
        <taxon>Viridiplantae</taxon>
        <taxon>Streptophyta</taxon>
        <taxon>Embryophyta</taxon>
        <taxon>Tracheophyta</taxon>
        <taxon>Spermatophyta</taxon>
        <taxon>Magnoliopsida</taxon>
        <taxon>Liliopsida</taxon>
        <taxon>Poales</taxon>
        <taxon>Poaceae</taxon>
        <taxon>BOP clade</taxon>
        <taxon>Oryzoideae</taxon>
        <taxon>Oryzeae</taxon>
        <taxon>Oryzinae</taxon>
        <taxon>Oryza</taxon>
    </lineage>
</organism>
<dbReference type="EnsemblPlants" id="ORUFI07G14790.12">
    <property type="protein sequence ID" value="ORUFI07G14790.12"/>
    <property type="gene ID" value="ORUFI07G14790"/>
</dbReference>
<dbReference type="Gramene" id="ORUFI07G14790.12">
    <property type="protein sequence ID" value="ORUFI07G14790.12"/>
    <property type="gene ID" value="ORUFI07G14790"/>
</dbReference>
<reference evidence="2" key="1">
    <citation type="submission" date="2013-06" db="EMBL/GenBank/DDBJ databases">
        <authorList>
            <person name="Zhao Q."/>
        </authorList>
    </citation>
    <scope>NUCLEOTIDE SEQUENCE</scope>
    <source>
        <strain evidence="2">cv. W1943</strain>
    </source>
</reference>
<dbReference type="Proteomes" id="UP000008022">
    <property type="component" value="Unassembled WGS sequence"/>
</dbReference>
<evidence type="ECO:0000313" key="2">
    <source>
        <dbReference type="Proteomes" id="UP000008022"/>
    </source>
</evidence>
<reference evidence="1" key="2">
    <citation type="submission" date="2015-06" db="UniProtKB">
        <authorList>
            <consortium name="EnsemblPlants"/>
        </authorList>
    </citation>
    <scope>IDENTIFICATION</scope>
</reference>
<proteinExistence type="predicted"/>
<dbReference type="AlphaFoldDB" id="A0A0E0Q8A1"/>
<name>A0A0E0Q8A1_ORYRU</name>
<dbReference type="HOGENOM" id="CLU_2692127_0_0_1"/>
<evidence type="ECO:0000313" key="1">
    <source>
        <dbReference type="EnsemblPlants" id="ORUFI07G14790.12"/>
    </source>
</evidence>
<protein>
    <submittedName>
        <fullName evidence="1">Uncharacterized protein</fullName>
    </submittedName>
</protein>
<keyword evidence="2" id="KW-1185">Reference proteome</keyword>